<accession>A0ABV0NKJ4</accession>
<evidence type="ECO:0000256" key="2">
    <source>
        <dbReference type="ARBA" id="ARBA00022692"/>
    </source>
</evidence>
<evidence type="ECO:0000256" key="4">
    <source>
        <dbReference type="ARBA" id="ARBA00022989"/>
    </source>
</evidence>
<keyword evidence="7" id="KW-0675">Receptor</keyword>
<evidence type="ECO:0000256" key="6">
    <source>
        <dbReference type="ARBA" id="ARBA00023157"/>
    </source>
</evidence>
<feature type="disulfide bond" evidence="9">
    <location>
        <begin position="89"/>
        <end position="107"/>
    </location>
</feature>
<keyword evidence="4" id="KW-1133">Transmembrane helix</keyword>
<gene>
    <name evidence="10" type="ORF">GOODEAATRI_015651</name>
</gene>
<proteinExistence type="predicted"/>
<dbReference type="EMBL" id="JAHRIO010041148">
    <property type="protein sequence ID" value="MEQ2171925.1"/>
    <property type="molecule type" value="Genomic_DNA"/>
</dbReference>
<evidence type="ECO:0000256" key="7">
    <source>
        <dbReference type="ARBA" id="ARBA00023170"/>
    </source>
</evidence>
<dbReference type="PRINTS" id="PR00261">
    <property type="entry name" value="LDLRECEPTOR"/>
</dbReference>
<name>A0ABV0NKJ4_9TELE</name>
<dbReference type="InterPro" id="IPR023415">
    <property type="entry name" value="LDLR_class-A_CS"/>
</dbReference>
<keyword evidence="5" id="KW-0472">Membrane</keyword>
<evidence type="ECO:0000256" key="5">
    <source>
        <dbReference type="ARBA" id="ARBA00023136"/>
    </source>
</evidence>
<evidence type="ECO:0000313" key="11">
    <source>
        <dbReference type="Proteomes" id="UP001476798"/>
    </source>
</evidence>
<feature type="disulfide bond" evidence="9">
    <location>
        <begin position="82"/>
        <end position="94"/>
    </location>
</feature>
<sequence length="175" mass="19653">LESEYNKIPGAQTVNVVLIKKMIREAGVDIFVELDVGSDYNNEKQIRRVLYNVVKEGTIASYVTSVQGFQFRQLGKGTPSPCEPNEFKCKNGRCALKLWRCDGDNDCEDNSDETDCRKKVSVNHLFIATATKGPNDRCNPEQFECRSDNTCIPASYQCDEEPDCGDRSDEFGCSK</sequence>
<evidence type="ECO:0000256" key="9">
    <source>
        <dbReference type="PROSITE-ProRule" id="PRU00124"/>
    </source>
</evidence>
<evidence type="ECO:0000256" key="3">
    <source>
        <dbReference type="ARBA" id="ARBA00022737"/>
    </source>
</evidence>
<reference evidence="10 11" key="1">
    <citation type="submission" date="2021-06" db="EMBL/GenBank/DDBJ databases">
        <authorList>
            <person name="Palmer J.M."/>
        </authorList>
    </citation>
    <scope>NUCLEOTIDE SEQUENCE [LARGE SCALE GENOMIC DNA]</scope>
    <source>
        <strain evidence="10 11">GA_2019</strain>
        <tissue evidence="10">Muscle</tissue>
    </source>
</reference>
<keyword evidence="11" id="KW-1185">Reference proteome</keyword>
<dbReference type="InterPro" id="IPR036055">
    <property type="entry name" value="LDL_receptor-like_sf"/>
</dbReference>
<dbReference type="CDD" id="cd00112">
    <property type="entry name" value="LDLa"/>
    <property type="match status" value="2"/>
</dbReference>
<feature type="non-terminal residue" evidence="10">
    <location>
        <position position="1"/>
    </location>
</feature>
<dbReference type="Pfam" id="PF00057">
    <property type="entry name" value="Ldl_recept_a"/>
    <property type="match status" value="2"/>
</dbReference>
<dbReference type="PROSITE" id="PS01209">
    <property type="entry name" value="LDLRA_1"/>
    <property type="match status" value="2"/>
</dbReference>
<dbReference type="SUPFAM" id="SSF57424">
    <property type="entry name" value="LDL receptor-like module"/>
    <property type="match status" value="2"/>
</dbReference>
<comment type="caution">
    <text evidence="10">The sequence shown here is derived from an EMBL/GenBank/DDBJ whole genome shotgun (WGS) entry which is preliminary data.</text>
</comment>
<protein>
    <submittedName>
        <fullName evidence="10">Uncharacterized protein</fullName>
    </submittedName>
</protein>
<comment type="caution">
    <text evidence="9">Lacks conserved residue(s) required for the propagation of feature annotation.</text>
</comment>
<dbReference type="InterPro" id="IPR051221">
    <property type="entry name" value="LDLR-related"/>
</dbReference>
<feature type="disulfide bond" evidence="9">
    <location>
        <begin position="101"/>
        <end position="116"/>
    </location>
</feature>
<dbReference type="Gene3D" id="4.10.400.10">
    <property type="entry name" value="Low-density Lipoprotein Receptor"/>
    <property type="match status" value="2"/>
</dbReference>
<dbReference type="PROSITE" id="PS50068">
    <property type="entry name" value="LDLRA_2"/>
    <property type="match status" value="2"/>
</dbReference>
<evidence type="ECO:0000313" key="10">
    <source>
        <dbReference type="EMBL" id="MEQ2171925.1"/>
    </source>
</evidence>
<dbReference type="PANTHER" id="PTHR22722:SF15">
    <property type="entry name" value="LOW-DENSITY LIPOPROTEIN RECEPTOR-RELATED"/>
    <property type="match status" value="1"/>
</dbReference>
<evidence type="ECO:0000256" key="8">
    <source>
        <dbReference type="ARBA" id="ARBA00023180"/>
    </source>
</evidence>
<comment type="subcellular location">
    <subcellularLocation>
        <location evidence="1">Membrane</location>
        <topology evidence="1">Single-pass membrane protein</topology>
    </subcellularLocation>
</comment>
<dbReference type="InterPro" id="IPR002172">
    <property type="entry name" value="LDrepeatLR_classA_rpt"/>
</dbReference>
<organism evidence="10 11">
    <name type="scientific">Goodea atripinnis</name>
    <dbReference type="NCBI Taxonomy" id="208336"/>
    <lineage>
        <taxon>Eukaryota</taxon>
        <taxon>Metazoa</taxon>
        <taxon>Chordata</taxon>
        <taxon>Craniata</taxon>
        <taxon>Vertebrata</taxon>
        <taxon>Euteleostomi</taxon>
        <taxon>Actinopterygii</taxon>
        <taxon>Neopterygii</taxon>
        <taxon>Teleostei</taxon>
        <taxon>Neoteleostei</taxon>
        <taxon>Acanthomorphata</taxon>
        <taxon>Ovalentaria</taxon>
        <taxon>Atherinomorphae</taxon>
        <taxon>Cyprinodontiformes</taxon>
        <taxon>Goodeidae</taxon>
        <taxon>Goodea</taxon>
    </lineage>
</organism>
<dbReference type="Proteomes" id="UP001476798">
    <property type="component" value="Unassembled WGS sequence"/>
</dbReference>
<keyword evidence="6 9" id="KW-1015">Disulfide bond</keyword>
<feature type="disulfide bond" evidence="9">
    <location>
        <begin position="158"/>
        <end position="173"/>
    </location>
</feature>
<dbReference type="PANTHER" id="PTHR22722">
    <property type="entry name" value="LOW-DENSITY LIPOPROTEIN RECEPTOR-RELATED PROTEIN 2-RELATED"/>
    <property type="match status" value="1"/>
</dbReference>
<keyword evidence="8" id="KW-0325">Glycoprotein</keyword>
<keyword evidence="3" id="KW-0677">Repeat</keyword>
<evidence type="ECO:0000256" key="1">
    <source>
        <dbReference type="ARBA" id="ARBA00004167"/>
    </source>
</evidence>
<keyword evidence="2" id="KW-0812">Transmembrane</keyword>
<dbReference type="SMART" id="SM00192">
    <property type="entry name" value="LDLa"/>
    <property type="match status" value="2"/>
</dbReference>